<evidence type="ECO:0000313" key="3">
    <source>
        <dbReference type="EMBL" id="MBO8441124.1"/>
    </source>
</evidence>
<dbReference type="GO" id="GO:0004129">
    <property type="term" value="F:cytochrome-c oxidase activity"/>
    <property type="evidence" value="ECO:0007669"/>
    <property type="project" value="InterPro"/>
</dbReference>
<dbReference type="Proteomes" id="UP000823614">
    <property type="component" value="Unassembled WGS sequence"/>
</dbReference>
<feature type="transmembrane region" description="Helical" evidence="1">
    <location>
        <begin position="372"/>
        <end position="396"/>
    </location>
</feature>
<evidence type="ECO:0000259" key="2">
    <source>
        <dbReference type="Pfam" id="PF22085"/>
    </source>
</evidence>
<dbReference type="SUPFAM" id="SSF81442">
    <property type="entry name" value="Cytochrome c oxidase subunit I-like"/>
    <property type="match status" value="1"/>
</dbReference>
<feature type="transmembrane region" description="Helical" evidence="1">
    <location>
        <begin position="593"/>
        <end position="615"/>
    </location>
</feature>
<dbReference type="Gene3D" id="1.20.210.10">
    <property type="entry name" value="Cytochrome c oxidase-like, subunit I domain"/>
    <property type="match status" value="1"/>
</dbReference>
<dbReference type="InterPro" id="IPR000883">
    <property type="entry name" value="Cyt_C_Oxase_1"/>
</dbReference>
<evidence type="ECO:0000313" key="4">
    <source>
        <dbReference type="Proteomes" id="UP000823614"/>
    </source>
</evidence>
<name>A0A9D9E4D5_9LACO</name>
<feature type="transmembrane region" description="Helical" evidence="1">
    <location>
        <begin position="290"/>
        <end position="313"/>
    </location>
</feature>
<dbReference type="AlphaFoldDB" id="A0A9D9E4D5"/>
<sequence>MDKEKHPYSFLTRVLITTLVVVFSILILCGISTFKNEAPRPSKIVNEQGQELVSKKQLLSGQAVYEKYGLADYGTYLGNGSYLGPDYTAQALHIYLKGMDKYYAHHLYHKNFNKLNTFQKQGIKGKVKKEIKVNRYDTKNKELTLTDAQAYGLRYLEKFNRKQFINNPKQAGLPDNMINNKQTDNYMTKGNKVNQLTDFFFWGAWLSSTRRLHKAYTYTNNWPYDLNAGNTMAPGAMVWSAISVAILVMGVGIVIYYWRKYSFDMKTMSYDHVIEPDLPITTSQRKTGKFFLIVMLMFLVQIMLGELMAHYYVQNSFFGLPLQKIWPFNICKTWHLQLVIFWVATAWLAAGIYLVPRVLRREPKHQGKLVDLLFWGLIICVAGSCLGEWGSILGYINKYWWLFGHFGWEYLEMGKFWQIVFILAMVLWVVILMRGFIPAMKRKKNLDRTRLTTLLFFGCIAIPAFYLASLFIMPHAHVTFADYWRWWIVHLWVEGIFESFAVILIGWLMVDMKLTTTRSTVRALYFQLTLLLGTGVVGMGHHYFWEGDNSIWLALGSCFSAMEVVPLCLLLWEAYTHYKIYRDTAKNFPYKGTFVYLMWTGIWNALGAGALGFLINAPAINYFEHGTQWTSAHAHGAMAGVYGFFTIAIMLYTLRNITEKSFWTPKMEKAVNWSAWLTNIGLAGMVFITLMPVGYIQLADALRYGYWHARLLSFYHKPLVAGLLWARMVPDLIFTAGVIVLLVIVFKAMFHLKKADNKAAQEAYERFYEEADQLDSEELAHKN</sequence>
<feature type="transmembrane region" description="Helical" evidence="1">
    <location>
        <begin position="635"/>
        <end position="654"/>
    </location>
</feature>
<feature type="transmembrane region" description="Helical" evidence="1">
    <location>
        <begin position="732"/>
        <end position="750"/>
    </location>
</feature>
<feature type="transmembrane region" description="Helical" evidence="1">
    <location>
        <begin position="551"/>
        <end position="572"/>
    </location>
</feature>
<feature type="transmembrane region" description="Helical" evidence="1">
    <location>
        <begin position="333"/>
        <end position="356"/>
    </location>
</feature>
<gene>
    <name evidence="3" type="ORF">IAA89_01545</name>
</gene>
<feature type="domain" description="Nitric oxide reductase subunit B cytochrome c-like" evidence="2">
    <location>
        <begin position="41"/>
        <end position="224"/>
    </location>
</feature>
<proteinExistence type="predicted"/>
<feature type="transmembrane region" description="Helical" evidence="1">
    <location>
        <begin position="484"/>
        <end position="510"/>
    </location>
</feature>
<dbReference type="Pfam" id="PF00115">
    <property type="entry name" value="COX1"/>
    <property type="match status" value="1"/>
</dbReference>
<feature type="transmembrane region" description="Helical" evidence="1">
    <location>
        <begin position="522"/>
        <end position="545"/>
    </location>
</feature>
<dbReference type="PANTHER" id="PTHR10422:SF38">
    <property type="entry name" value="CYTOCHROME B SUBUNIT OF NITRIC OXIDE REDUCTASE"/>
    <property type="match status" value="1"/>
</dbReference>
<accession>A0A9D9E4D5</accession>
<organism evidence="3 4">
    <name type="scientific">Candidatus Gallilactobacillus intestinavium</name>
    <dbReference type="NCBI Taxonomy" id="2840838"/>
    <lineage>
        <taxon>Bacteria</taxon>
        <taxon>Bacillati</taxon>
        <taxon>Bacillota</taxon>
        <taxon>Bacilli</taxon>
        <taxon>Lactobacillales</taxon>
        <taxon>Lactobacillaceae</taxon>
        <taxon>Lactobacillaceae incertae sedis</taxon>
        <taxon>Candidatus Gallilactobacillus</taxon>
    </lineage>
</organism>
<dbReference type="Pfam" id="PF22085">
    <property type="entry name" value="NorB_cytochrome_c-like"/>
    <property type="match status" value="1"/>
</dbReference>
<comment type="caution">
    <text evidence="3">The sequence shown here is derived from an EMBL/GenBank/DDBJ whole genome shotgun (WGS) entry which is preliminary data.</text>
</comment>
<reference evidence="3" key="2">
    <citation type="journal article" date="2021" name="PeerJ">
        <title>Extensive microbial diversity within the chicken gut microbiome revealed by metagenomics and culture.</title>
        <authorList>
            <person name="Gilroy R."/>
            <person name="Ravi A."/>
            <person name="Getino M."/>
            <person name="Pursley I."/>
            <person name="Horton D.L."/>
            <person name="Alikhan N.F."/>
            <person name="Baker D."/>
            <person name="Gharbi K."/>
            <person name="Hall N."/>
            <person name="Watson M."/>
            <person name="Adriaenssens E.M."/>
            <person name="Foster-Nyarko E."/>
            <person name="Jarju S."/>
            <person name="Secka A."/>
            <person name="Antonio M."/>
            <person name="Oren A."/>
            <person name="Chaudhuri R.R."/>
            <person name="La Ragione R."/>
            <person name="Hildebrand F."/>
            <person name="Pallen M.J."/>
        </authorList>
    </citation>
    <scope>NUCLEOTIDE SEQUENCE</scope>
    <source>
        <strain evidence="3">C6-149</strain>
    </source>
</reference>
<feature type="transmembrane region" description="Helical" evidence="1">
    <location>
        <begin position="236"/>
        <end position="258"/>
    </location>
</feature>
<dbReference type="GO" id="GO:0009060">
    <property type="term" value="P:aerobic respiration"/>
    <property type="evidence" value="ECO:0007669"/>
    <property type="project" value="InterPro"/>
</dbReference>
<keyword evidence="1" id="KW-0472">Membrane</keyword>
<dbReference type="InterPro" id="IPR054309">
    <property type="entry name" value="NorB_cytochrome_c-like"/>
</dbReference>
<dbReference type="GO" id="GO:0020037">
    <property type="term" value="F:heme binding"/>
    <property type="evidence" value="ECO:0007669"/>
    <property type="project" value="InterPro"/>
</dbReference>
<dbReference type="GO" id="GO:0016020">
    <property type="term" value="C:membrane"/>
    <property type="evidence" value="ECO:0007669"/>
    <property type="project" value="InterPro"/>
</dbReference>
<feature type="transmembrane region" description="Helical" evidence="1">
    <location>
        <begin position="675"/>
        <end position="698"/>
    </location>
</feature>
<evidence type="ECO:0000256" key="1">
    <source>
        <dbReference type="SAM" id="Phobius"/>
    </source>
</evidence>
<dbReference type="InterPro" id="IPR036927">
    <property type="entry name" value="Cyt_c_oxase-like_su1_sf"/>
</dbReference>
<feature type="transmembrane region" description="Helical" evidence="1">
    <location>
        <begin position="416"/>
        <end position="437"/>
    </location>
</feature>
<keyword evidence="1" id="KW-1133">Transmembrane helix</keyword>
<feature type="transmembrane region" description="Helical" evidence="1">
    <location>
        <begin position="449"/>
        <end position="472"/>
    </location>
</feature>
<dbReference type="PANTHER" id="PTHR10422">
    <property type="entry name" value="CYTOCHROME C OXIDASE SUBUNIT 1"/>
    <property type="match status" value="1"/>
</dbReference>
<dbReference type="EMBL" id="JADIMP010000028">
    <property type="protein sequence ID" value="MBO8441124.1"/>
    <property type="molecule type" value="Genomic_DNA"/>
</dbReference>
<keyword evidence="1" id="KW-0812">Transmembrane</keyword>
<reference evidence="3" key="1">
    <citation type="submission" date="2020-10" db="EMBL/GenBank/DDBJ databases">
        <authorList>
            <person name="Gilroy R."/>
        </authorList>
    </citation>
    <scope>NUCLEOTIDE SEQUENCE</scope>
    <source>
        <strain evidence="3">C6-149</strain>
    </source>
</reference>
<protein>
    <submittedName>
        <fullName evidence="3">Cbb3-type cytochrome c oxidase subunit I</fullName>
    </submittedName>
</protein>
<feature type="transmembrane region" description="Helical" evidence="1">
    <location>
        <begin position="12"/>
        <end position="34"/>
    </location>
</feature>